<proteinExistence type="inferred from homology"/>
<evidence type="ECO:0000313" key="6">
    <source>
        <dbReference type="Proteomes" id="UP000287247"/>
    </source>
</evidence>
<comment type="function">
    <text evidence="4">Involved in the maturation of [NiFe] hydrogenases. Required for nickel insertion into the metal center of the hydrogenase.</text>
</comment>
<dbReference type="PANTHER" id="PTHR34535:SF3">
    <property type="entry name" value="HYDROGENASE MATURATION FACTOR HYPA"/>
    <property type="match status" value="1"/>
</dbReference>
<comment type="caution">
    <text evidence="5">The sequence shown here is derived from an EMBL/GenBank/DDBJ whole genome shotgun (WGS) entry which is preliminary data.</text>
</comment>
<evidence type="ECO:0000256" key="4">
    <source>
        <dbReference type="HAMAP-Rule" id="MF_00213"/>
    </source>
</evidence>
<protein>
    <recommendedName>
        <fullName evidence="4">Hydrogenase maturation factor HypA</fullName>
    </recommendedName>
</protein>
<dbReference type="EMBL" id="BDQK01000013">
    <property type="protein sequence ID" value="GBF80899.1"/>
    <property type="molecule type" value="Genomic_DNA"/>
</dbReference>
<evidence type="ECO:0000256" key="3">
    <source>
        <dbReference type="ARBA" id="ARBA00022833"/>
    </source>
</evidence>
<dbReference type="InterPro" id="IPR000688">
    <property type="entry name" value="HypA/HybF"/>
</dbReference>
<dbReference type="AlphaFoldDB" id="A0A401II36"/>
<feature type="binding site" evidence="4">
    <location>
        <position position="73"/>
    </location>
    <ligand>
        <name>Zn(2+)</name>
        <dbReference type="ChEBI" id="CHEBI:29105"/>
    </ligand>
</feature>
<keyword evidence="3 4" id="KW-0862">Zinc</keyword>
<keyword evidence="1 4" id="KW-0533">Nickel</keyword>
<organism evidence="5 6">
    <name type="scientific">Aphanothece sacrum FPU1</name>
    <dbReference type="NCBI Taxonomy" id="1920663"/>
    <lineage>
        <taxon>Bacteria</taxon>
        <taxon>Bacillati</taxon>
        <taxon>Cyanobacteriota</taxon>
        <taxon>Cyanophyceae</taxon>
        <taxon>Oscillatoriophycideae</taxon>
        <taxon>Chroococcales</taxon>
        <taxon>Aphanothecaceae</taxon>
        <taxon>Aphanothece</taxon>
    </lineage>
</organism>
<dbReference type="GO" id="GO:0008270">
    <property type="term" value="F:zinc ion binding"/>
    <property type="evidence" value="ECO:0007669"/>
    <property type="project" value="UniProtKB-UniRule"/>
</dbReference>
<name>A0A401II36_APHSA</name>
<keyword evidence="6" id="KW-1185">Reference proteome</keyword>
<evidence type="ECO:0000256" key="2">
    <source>
        <dbReference type="ARBA" id="ARBA00022723"/>
    </source>
</evidence>
<feature type="binding site" evidence="4">
    <location>
        <position position="86"/>
    </location>
    <ligand>
        <name>Zn(2+)</name>
        <dbReference type="ChEBI" id="CHEBI:29105"/>
    </ligand>
</feature>
<accession>A0A401II36</accession>
<feature type="binding site" evidence="4">
    <location>
        <position position="89"/>
    </location>
    <ligand>
        <name>Zn(2+)</name>
        <dbReference type="ChEBI" id="CHEBI:29105"/>
    </ligand>
</feature>
<dbReference type="NCBIfam" id="TIGR00100">
    <property type="entry name" value="hypA"/>
    <property type="match status" value="1"/>
</dbReference>
<comment type="similarity">
    <text evidence="4">Belongs to the HypA/HybF family.</text>
</comment>
<dbReference type="OrthoDB" id="9800361at2"/>
<reference evidence="6" key="1">
    <citation type="submission" date="2017-05" db="EMBL/GenBank/DDBJ databases">
        <title>Physiological properties and genetic analysis related to exopolysaccharide production of fresh-water unicellular cyanobacterium Aphanothece sacrum, Suizenji Nori, that has been cultured as a food source in Japan.</title>
        <authorList>
            <person name="Kanesaki Y."/>
            <person name="Yoshikawa S."/>
            <person name="Ohki K."/>
        </authorList>
    </citation>
    <scope>NUCLEOTIDE SEQUENCE [LARGE SCALE GENOMIC DNA]</scope>
    <source>
        <strain evidence="6">FPU1</strain>
    </source>
</reference>
<dbReference type="Gene3D" id="3.30.2320.80">
    <property type="match status" value="1"/>
</dbReference>
<keyword evidence="2 4" id="KW-0479">Metal-binding</keyword>
<dbReference type="PANTHER" id="PTHR34535">
    <property type="entry name" value="HYDROGENASE MATURATION FACTOR HYPA"/>
    <property type="match status" value="1"/>
</dbReference>
<sequence>MHELGITHNIVAIVIENAQGLTVKRVTVEIGQLSAIMPDAIRFCFDICCQGTILDGTTLEIIEIPGLGKCRHCGTRIPLSQPFGQCYNCGSIELEIIQGQELKIKEMEVEEICV</sequence>
<evidence type="ECO:0000313" key="5">
    <source>
        <dbReference type="EMBL" id="GBF80899.1"/>
    </source>
</evidence>
<dbReference type="HAMAP" id="MF_00213">
    <property type="entry name" value="HypA_HybF"/>
    <property type="match status" value="1"/>
</dbReference>
<feature type="binding site" evidence="4">
    <location>
        <position position="70"/>
    </location>
    <ligand>
        <name>Zn(2+)</name>
        <dbReference type="ChEBI" id="CHEBI:29105"/>
    </ligand>
</feature>
<dbReference type="Pfam" id="PF01155">
    <property type="entry name" value="HypA"/>
    <property type="match status" value="1"/>
</dbReference>
<dbReference type="PIRSF" id="PIRSF004761">
    <property type="entry name" value="Hydrgn_mat_HypA"/>
    <property type="match status" value="1"/>
</dbReference>
<gene>
    <name evidence="4" type="primary">hypA</name>
    <name evidence="5" type="ORF">AsFPU1_2308</name>
</gene>
<dbReference type="GO" id="GO:0016151">
    <property type="term" value="F:nickel cation binding"/>
    <property type="evidence" value="ECO:0007669"/>
    <property type="project" value="UniProtKB-UniRule"/>
</dbReference>
<dbReference type="Proteomes" id="UP000287247">
    <property type="component" value="Unassembled WGS sequence"/>
</dbReference>
<dbReference type="GO" id="GO:0051604">
    <property type="term" value="P:protein maturation"/>
    <property type="evidence" value="ECO:0007669"/>
    <property type="project" value="InterPro"/>
</dbReference>
<evidence type="ECO:0000256" key="1">
    <source>
        <dbReference type="ARBA" id="ARBA00022596"/>
    </source>
</evidence>
<dbReference type="RefSeq" id="WP_124974756.1">
    <property type="nucleotide sequence ID" value="NZ_BDQK01000013.1"/>
</dbReference>
<feature type="binding site" evidence="4">
    <location>
        <position position="2"/>
    </location>
    <ligand>
        <name>Ni(2+)</name>
        <dbReference type="ChEBI" id="CHEBI:49786"/>
    </ligand>
</feature>